<protein>
    <recommendedName>
        <fullName evidence="2">Isochorismatase-like domain-containing protein</fullName>
    </recommendedName>
</protein>
<dbReference type="CDD" id="cd00431">
    <property type="entry name" value="cysteine_hydrolases"/>
    <property type="match status" value="1"/>
</dbReference>
<dbReference type="InterPro" id="IPR050272">
    <property type="entry name" value="Isochorismatase-like_hydrls"/>
</dbReference>
<dbReference type="GO" id="GO:0016787">
    <property type="term" value="F:hydrolase activity"/>
    <property type="evidence" value="ECO:0007669"/>
    <property type="project" value="UniProtKB-KW"/>
</dbReference>
<dbReference type="PANTHER" id="PTHR43540">
    <property type="entry name" value="PEROXYUREIDOACRYLATE/UREIDOACRYLATE AMIDOHYDROLASE-RELATED"/>
    <property type="match status" value="1"/>
</dbReference>
<dbReference type="EMBL" id="VSSQ01001599">
    <property type="protein sequence ID" value="MPM09684.1"/>
    <property type="molecule type" value="Genomic_DNA"/>
</dbReference>
<reference evidence="3" key="1">
    <citation type="submission" date="2019-08" db="EMBL/GenBank/DDBJ databases">
        <authorList>
            <person name="Kucharzyk K."/>
            <person name="Murdoch R.W."/>
            <person name="Higgins S."/>
            <person name="Loffler F."/>
        </authorList>
    </citation>
    <scope>NUCLEOTIDE SEQUENCE</scope>
</reference>
<evidence type="ECO:0000259" key="2">
    <source>
        <dbReference type="Pfam" id="PF00857"/>
    </source>
</evidence>
<evidence type="ECO:0000256" key="1">
    <source>
        <dbReference type="ARBA" id="ARBA00022801"/>
    </source>
</evidence>
<dbReference type="SUPFAM" id="SSF52499">
    <property type="entry name" value="Isochorismatase-like hydrolases"/>
    <property type="match status" value="1"/>
</dbReference>
<dbReference type="Pfam" id="PF00857">
    <property type="entry name" value="Isochorismatase"/>
    <property type="match status" value="1"/>
</dbReference>
<dbReference type="InterPro" id="IPR036380">
    <property type="entry name" value="Isochorismatase-like_sf"/>
</dbReference>
<sequence>MEKNKSKKILVVVDMQNDFVSGALGSPEAQAIVDNVVKKILDFDGNILYTLDTHTEDYLETQEGKNLPVKHCIAGTDGWAPNAAVWMALMHQQVADEPHMIAKDTFGGVSLPMRIHEMLEGEDPEEITLVGLCTDICVISNALLLKAFYPEAKITVDASCCAGATPEGHKTALAAMKPCQIEIVNE</sequence>
<comment type="caution">
    <text evidence="3">The sequence shown here is derived from an EMBL/GenBank/DDBJ whole genome shotgun (WGS) entry which is preliminary data.</text>
</comment>
<proteinExistence type="predicted"/>
<organism evidence="3">
    <name type="scientific">bioreactor metagenome</name>
    <dbReference type="NCBI Taxonomy" id="1076179"/>
    <lineage>
        <taxon>unclassified sequences</taxon>
        <taxon>metagenomes</taxon>
        <taxon>ecological metagenomes</taxon>
    </lineage>
</organism>
<gene>
    <name evidence="3" type="ORF">SDC9_56006</name>
</gene>
<accession>A0A644X6A4</accession>
<dbReference type="PANTHER" id="PTHR43540:SF6">
    <property type="entry name" value="ISOCHORISMATASE-LIKE DOMAIN-CONTAINING PROTEIN"/>
    <property type="match status" value="1"/>
</dbReference>
<dbReference type="InterPro" id="IPR000868">
    <property type="entry name" value="Isochorismatase-like_dom"/>
</dbReference>
<dbReference type="AlphaFoldDB" id="A0A644X6A4"/>
<name>A0A644X6A4_9ZZZZ</name>
<keyword evidence="1" id="KW-0378">Hydrolase</keyword>
<dbReference type="Gene3D" id="3.40.50.850">
    <property type="entry name" value="Isochorismatase-like"/>
    <property type="match status" value="1"/>
</dbReference>
<evidence type="ECO:0000313" key="3">
    <source>
        <dbReference type="EMBL" id="MPM09684.1"/>
    </source>
</evidence>
<feature type="domain" description="Isochorismatase-like" evidence="2">
    <location>
        <begin position="9"/>
        <end position="183"/>
    </location>
</feature>